<keyword evidence="2" id="KW-1185">Reference proteome</keyword>
<protein>
    <submittedName>
        <fullName evidence="1">Uncharacterized protein</fullName>
    </submittedName>
</protein>
<evidence type="ECO:0000313" key="1">
    <source>
        <dbReference type="EMBL" id="CAJ1961834.1"/>
    </source>
</evidence>
<accession>A0AA86SJB0</accession>
<dbReference type="Proteomes" id="UP001189624">
    <property type="component" value="Chromosome 6"/>
</dbReference>
<name>A0AA86SJB0_9FABA</name>
<dbReference type="EMBL" id="OY731403">
    <property type="protein sequence ID" value="CAJ1961834.1"/>
    <property type="molecule type" value="Genomic_DNA"/>
</dbReference>
<sequence length="72" mass="8109">MNCTSLTPNITLMETSYKYLMCSVVDFLVGQDIRLSPERPGILQGRTVRDNLKSKAFLKLNSLRYGIPTLGE</sequence>
<reference evidence="1" key="1">
    <citation type="submission" date="2023-10" db="EMBL/GenBank/DDBJ databases">
        <authorList>
            <person name="Domelevo Entfellner J.-B."/>
        </authorList>
    </citation>
    <scope>NUCLEOTIDE SEQUENCE</scope>
</reference>
<gene>
    <name evidence="1" type="ORF">AYBTSS11_LOCUS18928</name>
</gene>
<dbReference type="Gramene" id="rna-AYBTSS11_LOCUS18928">
    <property type="protein sequence ID" value="CAJ1961834.1"/>
    <property type="gene ID" value="gene-AYBTSS11_LOCUS18928"/>
</dbReference>
<proteinExistence type="predicted"/>
<organism evidence="1 2">
    <name type="scientific">Sphenostylis stenocarpa</name>
    <dbReference type="NCBI Taxonomy" id="92480"/>
    <lineage>
        <taxon>Eukaryota</taxon>
        <taxon>Viridiplantae</taxon>
        <taxon>Streptophyta</taxon>
        <taxon>Embryophyta</taxon>
        <taxon>Tracheophyta</taxon>
        <taxon>Spermatophyta</taxon>
        <taxon>Magnoliopsida</taxon>
        <taxon>eudicotyledons</taxon>
        <taxon>Gunneridae</taxon>
        <taxon>Pentapetalae</taxon>
        <taxon>rosids</taxon>
        <taxon>fabids</taxon>
        <taxon>Fabales</taxon>
        <taxon>Fabaceae</taxon>
        <taxon>Papilionoideae</taxon>
        <taxon>50 kb inversion clade</taxon>
        <taxon>NPAAA clade</taxon>
        <taxon>indigoferoid/millettioid clade</taxon>
        <taxon>Phaseoleae</taxon>
        <taxon>Sphenostylis</taxon>
    </lineage>
</organism>
<dbReference type="AlphaFoldDB" id="A0AA86SJB0"/>
<evidence type="ECO:0000313" key="2">
    <source>
        <dbReference type="Proteomes" id="UP001189624"/>
    </source>
</evidence>